<dbReference type="PANTHER" id="PTHR33567">
    <property type="entry name" value="CHROMATE ION TRANSPORTER (EUROFUNG)"/>
    <property type="match status" value="1"/>
</dbReference>
<dbReference type="EMBL" id="RKHR01000003">
    <property type="protein sequence ID" value="ROS04697.1"/>
    <property type="molecule type" value="Genomic_DNA"/>
</dbReference>
<dbReference type="Proteomes" id="UP000275394">
    <property type="component" value="Unassembled WGS sequence"/>
</dbReference>
<feature type="transmembrane region" description="Helical" evidence="7">
    <location>
        <begin position="164"/>
        <end position="180"/>
    </location>
</feature>
<feature type="transmembrane region" description="Helical" evidence="7">
    <location>
        <begin position="192"/>
        <end position="213"/>
    </location>
</feature>
<feature type="transmembrane region" description="Helical" evidence="7">
    <location>
        <begin position="7"/>
        <end position="28"/>
    </location>
</feature>
<dbReference type="RefSeq" id="WP_123710679.1">
    <property type="nucleotide sequence ID" value="NZ_RKHR01000003.1"/>
</dbReference>
<gene>
    <name evidence="8" type="ORF">EDC56_0210</name>
</gene>
<dbReference type="OrthoDB" id="8969999at2"/>
<feature type="transmembrane region" description="Helical" evidence="7">
    <location>
        <begin position="74"/>
        <end position="95"/>
    </location>
</feature>
<organism evidence="8 9">
    <name type="scientific">Sinobacterium caligoides</name>
    <dbReference type="NCBI Taxonomy" id="933926"/>
    <lineage>
        <taxon>Bacteria</taxon>
        <taxon>Pseudomonadati</taxon>
        <taxon>Pseudomonadota</taxon>
        <taxon>Gammaproteobacteria</taxon>
        <taxon>Cellvibrionales</taxon>
        <taxon>Spongiibacteraceae</taxon>
        <taxon>Sinobacterium</taxon>
    </lineage>
</organism>
<feature type="transmembrane region" description="Helical" evidence="7">
    <location>
        <begin position="364"/>
        <end position="380"/>
    </location>
</feature>
<comment type="similarity">
    <text evidence="2">Belongs to the chromate ion transporter (CHR) (TC 2.A.51) family.</text>
</comment>
<feature type="transmembrane region" description="Helical" evidence="7">
    <location>
        <begin position="140"/>
        <end position="158"/>
    </location>
</feature>
<evidence type="ECO:0000256" key="3">
    <source>
        <dbReference type="ARBA" id="ARBA00022475"/>
    </source>
</evidence>
<keyword evidence="3" id="KW-1003">Cell membrane</keyword>
<evidence type="ECO:0000256" key="5">
    <source>
        <dbReference type="ARBA" id="ARBA00022989"/>
    </source>
</evidence>
<evidence type="ECO:0000256" key="1">
    <source>
        <dbReference type="ARBA" id="ARBA00004651"/>
    </source>
</evidence>
<feature type="transmembrane region" description="Helical" evidence="7">
    <location>
        <begin position="250"/>
        <end position="271"/>
    </location>
</feature>
<proteinExistence type="inferred from homology"/>
<comment type="caution">
    <text evidence="8">The sequence shown here is derived from an EMBL/GenBank/DDBJ whole genome shotgun (WGS) entry which is preliminary data.</text>
</comment>
<evidence type="ECO:0000256" key="4">
    <source>
        <dbReference type="ARBA" id="ARBA00022692"/>
    </source>
</evidence>
<evidence type="ECO:0000256" key="7">
    <source>
        <dbReference type="SAM" id="Phobius"/>
    </source>
</evidence>
<accession>A0A3N2DY34</accession>
<evidence type="ECO:0000256" key="2">
    <source>
        <dbReference type="ARBA" id="ARBA00005262"/>
    </source>
</evidence>
<keyword evidence="9" id="KW-1185">Reference proteome</keyword>
<evidence type="ECO:0000313" key="9">
    <source>
        <dbReference type="Proteomes" id="UP000275394"/>
    </source>
</evidence>
<protein>
    <submittedName>
        <fullName evidence="8">Chromate transporter</fullName>
    </submittedName>
</protein>
<feature type="transmembrane region" description="Helical" evidence="7">
    <location>
        <begin position="219"/>
        <end position="238"/>
    </location>
</feature>
<dbReference type="GO" id="GO:0005886">
    <property type="term" value="C:plasma membrane"/>
    <property type="evidence" value="ECO:0007669"/>
    <property type="project" value="UniProtKB-SubCell"/>
</dbReference>
<dbReference type="AlphaFoldDB" id="A0A3N2DY34"/>
<feature type="transmembrane region" description="Helical" evidence="7">
    <location>
        <begin position="107"/>
        <end position="128"/>
    </location>
</feature>
<keyword evidence="4 7" id="KW-0812">Transmembrane</keyword>
<name>A0A3N2DY34_9GAMM</name>
<evidence type="ECO:0000256" key="6">
    <source>
        <dbReference type="ARBA" id="ARBA00023136"/>
    </source>
</evidence>
<dbReference type="PIRSF" id="PIRSF004810">
    <property type="entry name" value="ChrA"/>
    <property type="match status" value="1"/>
</dbReference>
<comment type="subcellular location">
    <subcellularLocation>
        <location evidence="1">Cell membrane</location>
        <topology evidence="1">Multi-pass membrane protein</topology>
    </subcellularLocation>
</comment>
<dbReference type="NCBIfam" id="TIGR00937">
    <property type="entry name" value="2A51"/>
    <property type="match status" value="1"/>
</dbReference>
<dbReference type="Pfam" id="PF02417">
    <property type="entry name" value="Chromate_transp"/>
    <property type="match status" value="2"/>
</dbReference>
<dbReference type="InterPro" id="IPR014047">
    <property type="entry name" value="Chr_Tranpt_l_chain"/>
</dbReference>
<dbReference type="GO" id="GO:0015109">
    <property type="term" value="F:chromate transmembrane transporter activity"/>
    <property type="evidence" value="ECO:0007669"/>
    <property type="project" value="InterPro"/>
</dbReference>
<dbReference type="PANTHER" id="PTHR33567:SF3">
    <property type="entry name" value="CHROMATE ION TRANSPORTER (EUROFUNG)"/>
    <property type="match status" value="1"/>
</dbReference>
<keyword evidence="6 7" id="KW-0472">Membrane</keyword>
<evidence type="ECO:0000313" key="8">
    <source>
        <dbReference type="EMBL" id="ROS04697.1"/>
    </source>
</evidence>
<keyword evidence="5 7" id="KW-1133">Transmembrane helix</keyword>
<dbReference type="InterPro" id="IPR003370">
    <property type="entry name" value="Chromate_transpt"/>
</dbReference>
<feature type="transmembrane region" description="Helical" evidence="7">
    <location>
        <begin position="48"/>
        <end position="67"/>
    </location>
</feature>
<feature type="transmembrane region" description="Helical" evidence="7">
    <location>
        <begin position="283"/>
        <end position="302"/>
    </location>
</feature>
<feature type="transmembrane region" description="Helical" evidence="7">
    <location>
        <begin position="314"/>
        <end position="332"/>
    </location>
</feature>
<reference evidence="8 9" key="1">
    <citation type="submission" date="2018-11" db="EMBL/GenBank/DDBJ databases">
        <title>Genomic Encyclopedia of Type Strains, Phase IV (KMG-IV): sequencing the most valuable type-strain genomes for metagenomic binning, comparative biology and taxonomic classification.</title>
        <authorList>
            <person name="Goeker M."/>
        </authorList>
    </citation>
    <scope>NUCLEOTIDE SEQUENCE [LARGE SCALE GENOMIC DNA]</scope>
    <source>
        <strain evidence="8 9">DSM 100316</strain>
    </source>
</reference>
<sequence>MSRVVEIFWRFLFLGCVSFGGPAAHIGYFNRVFVGKLKWLDEASYVSLVALSQFLPGPGSSQVGFAIGFRRAGLMGGVAAFLGFTLPSFILLYLLATTVTDKLDVVMIAGVIHGLKLLAVVVVADATLTMFRAFCRDRIAIILALLMAVSLLFLQSLWVQVGGLMLAAIVGMFCWRGSVENSMGALRGSFKWWPLLLFLLLLLALPLLAFSWAEIVSPFYRAGSFVFGGGHVVLPLLQQAMGEAVPTDRLLLSYAAAQAVPGPMFSLAAFLGAEISPSHPLQGALLATIGVFLPGFLLLLSLESGWQVLAAKPRVAGAVWGVNAAVVGLLMAALYQPVFVSAVLSGLDMVVVILGFCALRVIKLPIVLLVVLAAALGGLLV</sequence>